<keyword evidence="3" id="KW-1185">Reference proteome</keyword>
<feature type="region of interest" description="Disordered" evidence="1">
    <location>
        <begin position="19"/>
        <end position="54"/>
    </location>
</feature>
<name>A0A6A5YS70_9PLEO</name>
<proteinExistence type="predicted"/>
<gene>
    <name evidence="2" type="ORF">BDV96DRAFT_604475</name>
</gene>
<dbReference type="AlphaFoldDB" id="A0A6A5YS70"/>
<reference evidence="2" key="1">
    <citation type="journal article" date="2020" name="Stud. Mycol.">
        <title>101 Dothideomycetes genomes: a test case for predicting lifestyles and emergence of pathogens.</title>
        <authorList>
            <person name="Haridas S."/>
            <person name="Albert R."/>
            <person name="Binder M."/>
            <person name="Bloem J."/>
            <person name="Labutti K."/>
            <person name="Salamov A."/>
            <person name="Andreopoulos B."/>
            <person name="Baker S."/>
            <person name="Barry K."/>
            <person name="Bills G."/>
            <person name="Bluhm B."/>
            <person name="Cannon C."/>
            <person name="Castanera R."/>
            <person name="Culley D."/>
            <person name="Daum C."/>
            <person name="Ezra D."/>
            <person name="Gonzalez J."/>
            <person name="Henrissat B."/>
            <person name="Kuo A."/>
            <person name="Liang C."/>
            <person name="Lipzen A."/>
            <person name="Lutzoni F."/>
            <person name="Magnuson J."/>
            <person name="Mondo S."/>
            <person name="Nolan M."/>
            <person name="Ohm R."/>
            <person name="Pangilinan J."/>
            <person name="Park H.-J."/>
            <person name="Ramirez L."/>
            <person name="Alfaro M."/>
            <person name="Sun H."/>
            <person name="Tritt A."/>
            <person name="Yoshinaga Y."/>
            <person name="Zwiers L.-H."/>
            <person name="Turgeon B."/>
            <person name="Goodwin S."/>
            <person name="Spatafora J."/>
            <person name="Crous P."/>
            <person name="Grigoriev I."/>
        </authorList>
    </citation>
    <scope>NUCLEOTIDE SEQUENCE</scope>
    <source>
        <strain evidence="2">CBS 627.86</strain>
    </source>
</reference>
<feature type="region of interest" description="Disordered" evidence="1">
    <location>
        <begin position="81"/>
        <end position="105"/>
    </location>
</feature>
<protein>
    <submittedName>
        <fullName evidence="2">Uncharacterized protein</fullName>
    </submittedName>
</protein>
<dbReference type="OrthoDB" id="10261637at2759"/>
<sequence>MFALFIGMRGREYLARAPARRPMPQQVRQLESLVSASRAQSSSERSTRVPPRIYDTRPRNINICITRKSREREYSGLQYQSTSGVAESLKANPSTGGLGVTPTNL</sequence>
<evidence type="ECO:0000256" key="1">
    <source>
        <dbReference type="SAM" id="MobiDB-lite"/>
    </source>
</evidence>
<dbReference type="Proteomes" id="UP000799770">
    <property type="component" value="Unassembled WGS sequence"/>
</dbReference>
<evidence type="ECO:0000313" key="3">
    <source>
        <dbReference type="Proteomes" id="UP000799770"/>
    </source>
</evidence>
<dbReference type="EMBL" id="ML977340">
    <property type="protein sequence ID" value="KAF2110005.1"/>
    <property type="molecule type" value="Genomic_DNA"/>
</dbReference>
<evidence type="ECO:0000313" key="2">
    <source>
        <dbReference type="EMBL" id="KAF2110005.1"/>
    </source>
</evidence>
<organism evidence="2 3">
    <name type="scientific">Lophiotrema nucula</name>
    <dbReference type="NCBI Taxonomy" id="690887"/>
    <lineage>
        <taxon>Eukaryota</taxon>
        <taxon>Fungi</taxon>
        <taxon>Dikarya</taxon>
        <taxon>Ascomycota</taxon>
        <taxon>Pezizomycotina</taxon>
        <taxon>Dothideomycetes</taxon>
        <taxon>Pleosporomycetidae</taxon>
        <taxon>Pleosporales</taxon>
        <taxon>Lophiotremataceae</taxon>
        <taxon>Lophiotrema</taxon>
    </lineage>
</organism>
<accession>A0A6A5YS70</accession>
<feature type="compositionally biased region" description="Low complexity" evidence="1">
    <location>
        <begin position="31"/>
        <end position="44"/>
    </location>
</feature>